<dbReference type="InterPro" id="IPR005829">
    <property type="entry name" value="Sugar_transporter_CS"/>
</dbReference>
<feature type="transmembrane region" description="Helical" evidence="7">
    <location>
        <begin position="387"/>
        <end position="407"/>
    </location>
</feature>
<feature type="compositionally biased region" description="Low complexity" evidence="6">
    <location>
        <begin position="25"/>
        <end position="39"/>
    </location>
</feature>
<dbReference type="SUPFAM" id="SSF103473">
    <property type="entry name" value="MFS general substrate transporter"/>
    <property type="match status" value="1"/>
</dbReference>
<keyword evidence="4 7" id="KW-1133">Transmembrane helix</keyword>
<evidence type="ECO:0000259" key="8">
    <source>
        <dbReference type="PROSITE" id="PS50850"/>
    </source>
</evidence>
<dbReference type="Proteomes" id="UP001521116">
    <property type="component" value="Unassembled WGS sequence"/>
</dbReference>
<evidence type="ECO:0000256" key="3">
    <source>
        <dbReference type="ARBA" id="ARBA00022692"/>
    </source>
</evidence>
<comment type="subcellular location">
    <subcellularLocation>
        <location evidence="1">Membrane</location>
        <topology evidence="1">Multi-pass membrane protein</topology>
    </subcellularLocation>
</comment>
<proteinExistence type="predicted"/>
<feature type="transmembrane region" description="Helical" evidence="7">
    <location>
        <begin position="346"/>
        <end position="367"/>
    </location>
</feature>
<organism evidence="9 10">
    <name type="scientific">Neofusicoccum ribis</name>
    <dbReference type="NCBI Taxonomy" id="45134"/>
    <lineage>
        <taxon>Eukaryota</taxon>
        <taxon>Fungi</taxon>
        <taxon>Dikarya</taxon>
        <taxon>Ascomycota</taxon>
        <taxon>Pezizomycotina</taxon>
        <taxon>Dothideomycetes</taxon>
        <taxon>Dothideomycetes incertae sedis</taxon>
        <taxon>Botryosphaeriales</taxon>
        <taxon>Botryosphaeriaceae</taxon>
        <taxon>Neofusicoccum</taxon>
    </lineage>
</organism>
<feature type="transmembrane region" description="Helical" evidence="7">
    <location>
        <begin position="477"/>
        <end position="496"/>
    </location>
</feature>
<evidence type="ECO:0000256" key="1">
    <source>
        <dbReference type="ARBA" id="ARBA00004141"/>
    </source>
</evidence>
<reference evidence="9 10" key="1">
    <citation type="submission" date="2024-02" db="EMBL/GenBank/DDBJ databases">
        <title>De novo assembly and annotation of 12 fungi associated with fruit tree decline syndrome in Ontario, Canada.</title>
        <authorList>
            <person name="Sulman M."/>
            <person name="Ellouze W."/>
            <person name="Ilyukhin E."/>
        </authorList>
    </citation>
    <scope>NUCLEOTIDE SEQUENCE [LARGE SCALE GENOMIC DNA]</scope>
    <source>
        <strain evidence="9 10">M1-105</strain>
    </source>
</reference>
<evidence type="ECO:0000313" key="10">
    <source>
        <dbReference type="Proteomes" id="UP001521116"/>
    </source>
</evidence>
<feature type="transmembrane region" description="Helical" evidence="7">
    <location>
        <begin position="82"/>
        <end position="106"/>
    </location>
</feature>
<feature type="transmembrane region" description="Helical" evidence="7">
    <location>
        <begin position="440"/>
        <end position="465"/>
    </location>
</feature>
<sequence length="605" mass="65070">MATTQDFGHQNGEPHSSNDDLEKANTQTLEHTQTGTTNNGVEPIRTISKVPGNPNYYEKNGLRTYGDGEDHDHEPPMTAKRFMAIVAMAFLWVASQIPVYLFGGVITLIYSDIGGSDTYIWAIIGNLMAIAAVTPFVGPLSDLWGRRWVGVAGMLFIIVGMIICSIAPNMNIFILGEVLAGVGGGICELTALAATGELAPTSKRGIYVGGVILAITPFCPSVLWAQLIAKTSWRYNGLFCALWSVIGLILLLVFYHPPPRVNSQGLSRAEVAKRIDYVGGVLATGGIVLFLMALIWGGYNHPWSSAHVIGTLVVGCVMIVSFIVYEWKFAKWPMFPGRLKQNPRNLILILLITFASGANFFSVLVWWPVQSESMYDKDPIQVGIRSLPIGFGIIGGSVIVAGLVSLLKGKIRTLITLSCALMTAGTGAMVIAKLDNLNEVYIALTLAAVGVGGVIIPNQIIITIICPDDLIGSATAMALSVRMIGGCIGFAIYYNIFKTNFTTNAYTTIAPAAIQYGKVYDAGQIYDIAIDISANLNRNLSTYPSLRNNPAGVEAIIQAGRECFALSFPDIYWVGVGFGAVSTLAAVFLGDITQYLDDHTAVILH</sequence>
<dbReference type="Pfam" id="PF06609">
    <property type="entry name" value="TRI12"/>
    <property type="match status" value="1"/>
</dbReference>
<protein>
    <recommendedName>
        <fullName evidence="8">Major facilitator superfamily (MFS) profile domain-containing protein</fullName>
    </recommendedName>
</protein>
<feature type="domain" description="Major facilitator superfamily (MFS) profile" evidence="8">
    <location>
        <begin position="82"/>
        <end position="535"/>
    </location>
</feature>
<gene>
    <name evidence="9" type="ORF">SLS56_001429</name>
</gene>
<keyword evidence="10" id="KW-1185">Reference proteome</keyword>
<dbReference type="InterPro" id="IPR020846">
    <property type="entry name" value="MFS_dom"/>
</dbReference>
<feature type="transmembrane region" description="Helical" evidence="7">
    <location>
        <begin position="277"/>
        <end position="299"/>
    </location>
</feature>
<evidence type="ECO:0000256" key="6">
    <source>
        <dbReference type="SAM" id="MobiDB-lite"/>
    </source>
</evidence>
<feature type="transmembrane region" description="Helical" evidence="7">
    <location>
        <begin position="414"/>
        <end position="434"/>
    </location>
</feature>
<evidence type="ECO:0000256" key="2">
    <source>
        <dbReference type="ARBA" id="ARBA00022448"/>
    </source>
</evidence>
<keyword evidence="3 7" id="KW-0812">Transmembrane</keyword>
<feature type="transmembrane region" description="Helical" evidence="7">
    <location>
        <begin position="174"/>
        <end position="194"/>
    </location>
</feature>
<feature type="transmembrane region" description="Helical" evidence="7">
    <location>
        <begin position="118"/>
        <end position="137"/>
    </location>
</feature>
<feature type="transmembrane region" description="Helical" evidence="7">
    <location>
        <begin position="571"/>
        <end position="589"/>
    </location>
</feature>
<dbReference type="PANTHER" id="PTHR23501">
    <property type="entry name" value="MAJOR FACILITATOR SUPERFAMILY"/>
    <property type="match status" value="1"/>
</dbReference>
<feature type="region of interest" description="Disordered" evidence="6">
    <location>
        <begin position="1"/>
        <end position="73"/>
    </location>
</feature>
<evidence type="ECO:0000313" key="9">
    <source>
        <dbReference type="EMBL" id="KAL1636077.1"/>
    </source>
</evidence>
<feature type="transmembrane region" description="Helical" evidence="7">
    <location>
        <begin position="235"/>
        <end position="256"/>
    </location>
</feature>
<evidence type="ECO:0000256" key="5">
    <source>
        <dbReference type="ARBA" id="ARBA00023136"/>
    </source>
</evidence>
<dbReference type="PROSITE" id="PS50850">
    <property type="entry name" value="MFS"/>
    <property type="match status" value="1"/>
</dbReference>
<evidence type="ECO:0000256" key="7">
    <source>
        <dbReference type="SAM" id="Phobius"/>
    </source>
</evidence>
<dbReference type="Gene3D" id="1.20.1250.20">
    <property type="entry name" value="MFS general substrate transporter like domains"/>
    <property type="match status" value="2"/>
</dbReference>
<dbReference type="PROSITE" id="PS00216">
    <property type="entry name" value="SUGAR_TRANSPORT_1"/>
    <property type="match status" value="1"/>
</dbReference>
<dbReference type="PANTHER" id="PTHR23501:SF109">
    <property type="entry name" value="MAJOR FACILITATOR SUPERFAMILY (MFS) PROFILE DOMAIN-CONTAINING PROTEIN-RELATED"/>
    <property type="match status" value="1"/>
</dbReference>
<dbReference type="EMBL" id="JAJVDC020000008">
    <property type="protein sequence ID" value="KAL1636077.1"/>
    <property type="molecule type" value="Genomic_DNA"/>
</dbReference>
<evidence type="ECO:0000256" key="4">
    <source>
        <dbReference type="ARBA" id="ARBA00022989"/>
    </source>
</evidence>
<accession>A0ABR3T993</accession>
<keyword evidence="5 7" id="KW-0472">Membrane</keyword>
<feature type="transmembrane region" description="Helical" evidence="7">
    <location>
        <begin position="206"/>
        <end position="229"/>
    </location>
</feature>
<name>A0ABR3T993_9PEZI</name>
<dbReference type="InterPro" id="IPR036259">
    <property type="entry name" value="MFS_trans_sf"/>
</dbReference>
<dbReference type="InterPro" id="IPR010573">
    <property type="entry name" value="MFS_Str1/Tri12-like"/>
</dbReference>
<feature type="transmembrane region" description="Helical" evidence="7">
    <location>
        <begin position="305"/>
        <end position="325"/>
    </location>
</feature>
<keyword evidence="2" id="KW-0813">Transport</keyword>
<feature type="transmembrane region" description="Helical" evidence="7">
    <location>
        <begin position="149"/>
        <end position="168"/>
    </location>
</feature>
<comment type="caution">
    <text evidence="9">The sequence shown here is derived from an EMBL/GenBank/DDBJ whole genome shotgun (WGS) entry which is preliminary data.</text>
</comment>